<dbReference type="Pfam" id="PF18289">
    <property type="entry name" value="HU-CCDC81_euk_2"/>
    <property type="match status" value="1"/>
</dbReference>
<proteinExistence type="predicted"/>
<dbReference type="InterPro" id="IPR028034">
    <property type="entry name" value="HU-CCDC81"/>
</dbReference>
<feature type="coiled-coil region" evidence="1">
    <location>
        <begin position="516"/>
        <end position="555"/>
    </location>
</feature>
<dbReference type="InterPro" id="IPR040673">
    <property type="entry name" value="CCDC81_HU_dom_2"/>
</dbReference>
<sequence length="720" mass="80691">MASAIDLEVILEDVQQHPGTSMGIPVVSLRCIWEALGTQAEEVLRCRKGLVIPNFGYFAFKRQEIKTGTIGPRTAYIPFFFLHTSYCQQHGLQAAKHTSKSTLTGPTPSVILNYMSMALASGLTRHGVANALKDLYRAIGAYASSGRSLHIHMGVGTIEIRSRRYHFNWDPALLAALKEAPPSRVVDSFADSYAAEQAGSKSKSPVNSVTGADFANMKSPSRVRGSPAVAAAHQVQKMQMPTSPTGVGLAVSGYDADEDKCAAAVNGISATEGAGHSIKVARPKSRQLRHHVAASKAAAAQEPADRRPHSAADVRPHVAADLRPSNGIVPGLVGRARTPDLNRLKHDQPTLEETMARWDAVSDIHPSVVTPSDIPAALDISSPSANWWAGGGVSTFESAQGPGQYKRRKQMKLTRRKERKGGHPDVWDLQIKEHAQQKQAEQEAAQRAREQMRQRVMESLTDETMQRHKDKKLAQAIDQENLRLAEQRSPTVQPKGYTMGNIFQEATEHRSAKPDLEFLKKQIDEKKALQQSKRAEQVELEKKAAERETQLVQKEDSEVRVQKRAKQLMNMTALEEQIKSNNHIKSQSQINISKDDDEGNFFFKSKTLQELKDEGTRLRMQKRTVLRQFFERSQEEEKIHKEQRQREKEEAIEKERQRANEDSRLLRVARMKELEGKHQSRKEMKAAWDSQVQRKQELKDRPEAPVAPRVIWKNSSSDED</sequence>
<dbReference type="PANTHER" id="PTHR14362">
    <property type="entry name" value="COILED-COIL DOMAIN-CONTAINING PROTEIN 81"/>
    <property type="match status" value="1"/>
</dbReference>
<dbReference type="InterPro" id="IPR026295">
    <property type="entry name" value="CCD81"/>
</dbReference>
<dbReference type="GO" id="GO:0005815">
    <property type="term" value="C:microtubule organizing center"/>
    <property type="evidence" value="ECO:0007669"/>
    <property type="project" value="TreeGrafter"/>
</dbReference>
<organism evidence="5">
    <name type="scientific">Eutreptiella gymnastica</name>
    <dbReference type="NCBI Taxonomy" id="73025"/>
    <lineage>
        <taxon>Eukaryota</taxon>
        <taxon>Discoba</taxon>
        <taxon>Euglenozoa</taxon>
        <taxon>Euglenida</taxon>
        <taxon>Spirocuta</taxon>
        <taxon>Euglenophyceae</taxon>
        <taxon>Eutreptiales</taxon>
        <taxon>Eutreptiaceae</taxon>
        <taxon>Eutreptiella</taxon>
    </lineage>
</organism>
<evidence type="ECO:0000259" key="4">
    <source>
        <dbReference type="Pfam" id="PF18289"/>
    </source>
</evidence>
<feature type="domain" description="CCDC81 HU" evidence="4">
    <location>
        <begin position="110"/>
        <end position="178"/>
    </location>
</feature>
<accession>A0A7S4D1U7</accession>
<evidence type="ECO:0000256" key="1">
    <source>
        <dbReference type="SAM" id="Coils"/>
    </source>
</evidence>
<dbReference type="EMBL" id="HBJA01070094">
    <property type="protein sequence ID" value="CAE0813482.1"/>
    <property type="molecule type" value="Transcribed_RNA"/>
</dbReference>
<name>A0A7S4D1U7_9EUGL</name>
<dbReference type="PANTHER" id="PTHR14362:SF2">
    <property type="entry name" value="COILED-COIL DOMAIN-CONTAINING PROTEIN 81"/>
    <property type="match status" value="1"/>
</dbReference>
<protein>
    <recommendedName>
        <fullName evidence="6">CCDC81 HU domain-containing protein</fullName>
    </recommendedName>
</protein>
<reference evidence="5" key="1">
    <citation type="submission" date="2021-01" db="EMBL/GenBank/DDBJ databases">
        <authorList>
            <person name="Corre E."/>
            <person name="Pelletier E."/>
            <person name="Niang G."/>
            <person name="Scheremetjew M."/>
            <person name="Finn R."/>
            <person name="Kale V."/>
            <person name="Holt S."/>
            <person name="Cochrane G."/>
            <person name="Meng A."/>
            <person name="Brown T."/>
            <person name="Cohen L."/>
        </authorList>
    </citation>
    <scope>NUCLEOTIDE SEQUENCE</scope>
    <source>
        <strain evidence="5">CCMP1594</strain>
    </source>
</reference>
<evidence type="ECO:0000259" key="3">
    <source>
        <dbReference type="Pfam" id="PF14908"/>
    </source>
</evidence>
<feature type="compositionally biased region" description="Basic and acidic residues" evidence="2">
    <location>
        <begin position="633"/>
        <end position="703"/>
    </location>
</feature>
<evidence type="ECO:0000256" key="2">
    <source>
        <dbReference type="SAM" id="MobiDB-lite"/>
    </source>
</evidence>
<feature type="domain" description="CCDC81 HU" evidence="3">
    <location>
        <begin position="28"/>
        <end position="93"/>
    </location>
</feature>
<gene>
    <name evidence="5" type="ORF">EGYM00163_LOCUS24633</name>
</gene>
<keyword evidence="1" id="KW-0175">Coiled coil</keyword>
<dbReference type="Pfam" id="PF14908">
    <property type="entry name" value="HU-CCDC81_euk_1"/>
    <property type="match status" value="1"/>
</dbReference>
<dbReference type="AlphaFoldDB" id="A0A7S4D1U7"/>
<feature type="region of interest" description="Disordered" evidence="2">
    <location>
        <begin position="633"/>
        <end position="720"/>
    </location>
</feature>
<evidence type="ECO:0000313" key="5">
    <source>
        <dbReference type="EMBL" id="CAE0813482.1"/>
    </source>
</evidence>
<evidence type="ECO:0008006" key="6">
    <source>
        <dbReference type="Google" id="ProtNLM"/>
    </source>
</evidence>